<accession>A0A418AQA2</accession>
<organism evidence="3 4">
    <name type="scientific">Aphanomyces invadans</name>
    <dbReference type="NCBI Taxonomy" id="157072"/>
    <lineage>
        <taxon>Eukaryota</taxon>
        <taxon>Sar</taxon>
        <taxon>Stramenopiles</taxon>
        <taxon>Oomycota</taxon>
        <taxon>Saprolegniomycetes</taxon>
        <taxon>Saprolegniales</taxon>
        <taxon>Verrucalvaceae</taxon>
        <taxon>Aphanomyces</taxon>
    </lineage>
</organism>
<dbReference type="SMART" id="SM00312">
    <property type="entry name" value="PX"/>
    <property type="match status" value="1"/>
</dbReference>
<dbReference type="Pfam" id="PF00787">
    <property type="entry name" value="PX"/>
    <property type="match status" value="1"/>
</dbReference>
<comment type="caution">
    <text evidence="3">The sequence shown here is derived from an EMBL/GenBank/DDBJ whole genome shotgun (WGS) entry which is preliminary data.</text>
</comment>
<evidence type="ECO:0000313" key="4">
    <source>
        <dbReference type="Proteomes" id="UP000285060"/>
    </source>
</evidence>
<evidence type="ECO:0000256" key="1">
    <source>
        <dbReference type="SAM" id="MobiDB-lite"/>
    </source>
</evidence>
<dbReference type="InterPro" id="IPR001683">
    <property type="entry name" value="PX_dom"/>
</dbReference>
<dbReference type="EMBL" id="QUSY01000777">
    <property type="protein sequence ID" value="RHY27416.1"/>
    <property type="molecule type" value="Genomic_DNA"/>
</dbReference>
<gene>
    <name evidence="3" type="ORF">DYB32_006796</name>
</gene>
<feature type="domain" description="PX" evidence="2">
    <location>
        <begin position="34"/>
        <end position="169"/>
    </location>
</feature>
<reference evidence="3 4" key="1">
    <citation type="submission" date="2018-08" db="EMBL/GenBank/DDBJ databases">
        <title>Aphanomyces genome sequencing and annotation.</title>
        <authorList>
            <person name="Minardi D."/>
            <person name="Oidtmann B."/>
            <person name="Van Der Giezen M."/>
            <person name="Studholme D.J."/>
        </authorList>
    </citation>
    <scope>NUCLEOTIDE SEQUENCE [LARGE SCALE GENOMIC DNA]</scope>
    <source>
        <strain evidence="3 4">NJM0002</strain>
    </source>
</reference>
<dbReference type="VEuPathDB" id="FungiDB:H310_07426"/>
<dbReference type="Gene3D" id="3.30.1520.10">
    <property type="entry name" value="Phox-like domain"/>
    <property type="match status" value="1"/>
</dbReference>
<dbReference type="CDD" id="cd06093">
    <property type="entry name" value="PX_domain"/>
    <property type="match status" value="1"/>
</dbReference>
<evidence type="ECO:0000313" key="3">
    <source>
        <dbReference type="EMBL" id="RHY27416.1"/>
    </source>
</evidence>
<evidence type="ECO:0000259" key="2">
    <source>
        <dbReference type="PROSITE" id="PS50195"/>
    </source>
</evidence>
<dbReference type="Proteomes" id="UP000285060">
    <property type="component" value="Unassembled WGS sequence"/>
</dbReference>
<dbReference type="InterPro" id="IPR036871">
    <property type="entry name" value="PX_dom_sf"/>
</dbReference>
<name>A0A418AQA2_9STRA</name>
<feature type="compositionally biased region" description="Polar residues" evidence="1">
    <location>
        <begin position="210"/>
        <end position="225"/>
    </location>
</feature>
<feature type="region of interest" description="Disordered" evidence="1">
    <location>
        <begin position="191"/>
        <end position="225"/>
    </location>
</feature>
<dbReference type="GO" id="GO:0035091">
    <property type="term" value="F:phosphatidylinositol binding"/>
    <property type="evidence" value="ECO:0007669"/>
    <property type="project" value="InterPro"/>
</dbReference>
<protein>
    <recommendedName>
        <fullName evidence="2">PX domain-containing protein</fullName>
    </recommendedName>
</protein>
<dbReference type="PROSITE" id="PS50195">
    <property type="entry name" value="PX"/>
    <property type="match status" value="1"/>
</dbReference>
<feature type="compositionally biased region" description="Basic residues" evidence="1">
    <location>
        <begin position="194"/>
        <end position="204"/>
    </location>
</feature>
<dbReference type="SUPFAM" id="SSF64268">
    <property type="entry name" value="PX domain"/>
    <property type="match status" value="1"/>
</dbReference>
<keyword evidence="4" id="KW-1185">Reference proteome</keyword>
<proteinExistence type="predicted"/>
<sequence length="225" mass="24806">MWTIKASDVLTAATPNESLPPTPSTVVEDSFKNNMPRFVDLTVTSYSVGKDGVVMYHVDVQSSTGTYTIRRRYTDFRVLYLDLAKVMPLDTADDVMASRTSLLSRFTTSGSTLPPLPSAGVWSFLRKHDTKVLEKRRASFQDILDAAASHTVARASAAFQDFLSVAPESVDEGRASYTSLRDYSVPTDTMVYNRQRKKGPGRRRMGSEAASETSTIQSSSIRVVS</sequence>
<dbReference type="AlphaFoldDB" id="A0A418AQA2"/>